<proteinExistence type="predicted"/>
<dbReference type="Pfam" id="PF00503">
    <property type="entry name" value="G-alpha"/>
    <property type="match status" value="1"/>
</dbReference>
<dbReference type="GO" id="GO:0005525">
    <property type="term" value="F:GTP binding"/>
    <property type="evidence" value="ECO:0007669"/>
    <property type="project" value="UniProtKB-KW"/>
</dbReference>
<feature type="binding site" evidence="5">
    <location>
        <begin position="404"/>
        <end position="407"/>
    </location>
    <ligand>
        <name>GTP</name>
        <dbReference type="ChEBI" id="CHEBI:37565"/>
    </ligand>
</feature>
<reference evidence="8 9" key="1">
    <citation type="submission" date="2014-02" db="EMBL/GenBank/DDBJ databases">
        <title>Transposable element dynamics among asymbiotic and ectomycorrhizal Amanita fungi.</title>
        <authorList>
            <consortium name="DOE Joint Genome Institute"/>
            <person name="Hess J."/>
            <person name="Skrede I."/>
            <person name="Wolfe B."/>
            <person name="LaButti K."/>
            <person name="Ohm R.A."/>
            <person name="Grigoriev I.V."/>
            <person name="Pringle A."/>
        </authorList>
    </citation>
    <scope>NUCLEOTIDE SEQUENCE [LARGE SCALE GENOMIC DNA]</scope>
    <source>
        <strain evidence="8 9">SKay4041</strain>
    </source>
</reference>
<dbReference type="GO" id="GO:0005737">
    <property type="term" value="C:cytoplasm"/>
    <property type="evidence" value="ECO:0007669"/>
    <property type="project" value="TreeGrafter"/>
</dbReference>
<feature type="compositionally biased region" description="Basic and acidic residues" evidence="7">
    <location>
        <begin position="22"/>
        <end position="39"/>
    </location>
</feature>
<dbReference type="SMART" id="SM00275">
    <property type="entry name" value="G_alpha"/>
    <property type="match status" value="1"/>
</dbReference>
<dbReference type="GO" id="GO:0007188">
    <property type="term" value="P:adenylate cyclase-modulating G protein-coupled receptor signaling pathway"/>
    <property type="evidence" value="ECO:0007669"/>
    <property type="project" value="TreeGrafter"/>
</dbReference>
<evidence type="ECO:0000256" key="5">
    <source>
        <dbReference type="PIRSR" id="PIRSR601019-1"/>
    </source>
</evidence>
<organism evidence="8 9">
    <name type="scientific">Amanita thiersii Skay4041</name>
    <dbReference type="NCBI Taxonomy" id="703135"/>
    <lineage>
        <taxon>Eukaryota</taxon>
        <taxon>Fungi</taxon>
        <taxon>Dikarya</taxon>
        <taxon>Basidiomycota</taxon>
        <taxon>Agaricomycotina</taxon>
        <taxon>Agaricomycetes</taxon>
        <taxon>Agaricomycetidae</taxon>
        <taxon>Agaricales</taxon>
        <taxon>Pluteineae</taxon>
        <taxon>Amanitaceae</taxon>
        <taxon>Amanita</taxon>
    </lineage>
</organism>
<dbReference type="PANTHER" id="PTHR10218">
    <property type="entry name" value="GTP-BINDING PROTEIN ALPHA SUBUNIT"/>
    <property type="match status" value="1"/>
</dbReference>
<dbReference type="OrthoDB" id="5817230at2759"/>
<evidence type="ECO:0000256" key="2">
    <source>
        <dbReference type="ARBA" id="ARBA00022741"/>
    </source>
</evidence>
<dbReference type="Gene3D" id="3.40.50.300">
    <property type="entry name" value="P-loop containing nucleotide triphosphate hydrolases"/>
    <property type="match status" value="2"/>
</dbReference>
<evidence type="ECO:0000256" key="6">
    <source>
        <dbReference type="PIRSR" id="PIRSR601019-2"/>
    </source>
</evidence>
<dbReference type="SUPFAM" id="SSF47895">
    <property type="entry name" value="Transducin (alpha subunit), insertion domain"/>
    <property type="match status" value="1"/>
</dbReference>
<feature type="region of interest" description="Disordered" evidence="7">
    <location>
        <begin position="1"/>
        <end position="39"/>
    </location>
</feature>
<dbReference type="AlphaFoldDB" id="A0A2A9NMA9"/>
<feature type="binding site" evidence="5">
    <location>
        <begin position="280"/>
        <end position="281"/>
    </location>
    <ligand>
        <name>GTP</name>
        <dbReference type="ChEBI" id="CHEBI:37565"/>
    </ligand>
</feature>
<evidence type="ECO:0000256" key="1">
    <source>
        <dbReference type="ARBA" id="ARBA00022723"/>
    </source>
</evidence>
<accession>A0A2A9NMA9</accession>
<dbReference type="Gene3D" id="1.10.400.10">
    <property type="entry name" value="GI Alpha 1, domain 2-like"/>
    <property type="match status" value="1"/>
</dbReference>
<dbReference type="InterPro" id="IPR011025">
    <property type="entry name" value="GproteinA_insert"/>
</dbReference>
<evidence type="ECO:0000256" key="3">
    <source>
        <dbReference type="ARBA" id="ARBA00023134"/>
    </source>
</evidence>
<dbReference type="GO" id="GO:0001664">
    <property type="term" value="F:G protein-coupled receptor binding"/>
    <property type="evidence" value="ECO:0007669"/>
    <property type="project" value="TreeGrafter"/>
</dbReference>
<dbReference type="PROSITE" id="PS51882">
    <property type="entry name" value="G_ALPHA"/>
    <property type="match status" value="1"/>
</dbReference>
<evidence type="ECO:0000313" key="8">
    <source>
        <dbReference type="EMBL" id="PFH48860.1"/>
    </source>
</evidence>
<sequence length="493" mass="56317">MGRPLDEDPLTLALAPPPDETPEQRQAREAAEAEARRVSDEIDELLKKEREQEKKKKRPVKLLLLGQSESGKTATLKNFQLTYSKREWTEERASWRGVVYLNLVRNVNQILYHLVREMSDRTASMDGNSSDDSIEEVPVSRAKTLPPIKFKEKHRLLQQRLAPLISLQKDLEQRLGAAAMEMTTSSVNTAAPFEASSPTSRRGISEFSINSSNGWKSALDKIRTLRTGRSGVEAEALKKAGDLEDELVETLVSCRDAMKELYEDTIIQEMLNRRKVRIEDSPGFFLNDAERIASWNYQPTDDDVIRARLRTLGVQEYKFIFDHGRAVGQEWQMYDVGGTRSSRAAWSPYFEDGNVLMTLSPLSPFDEKLAEDKRVNRLEDSYLLWRSVCANKLLARTQLILFLNKCDLLQAKLQRGIRIRDSVPSFGDRKNDLSTATKYFQQHFKEIAKQSSIAKRNLFVHLTSVIDTRSTAITLGAVEENILREHLRRADLM</sequence>
<name>A0A2A9NMA9_9AGAR</name>
<keyword evidence="6" id="KW-0460">Magnesium</keyword>
<dbReference type="InterPro" id="IPR027417">
    <property type="entry name" value="P-loop_NTPase"/>
</dbReference>
<feature type="binding site" evidence="6">
    <location>
        <position position="311"/>
    </location>
    <ligand>
        <name>Mg(2+)</name>
        <dbReference type="ChEBI" id="CHEBI:18420"/>
    </ligand>
</feature>
<dbReference type="Proteomes" id="UP000242287">
    <property type="component" value="Unassembled WGS sequence"/>
</dbReference>
<dbReference type="PRINTS" id="PR00318">
    <property type="entry name" value="GPROTEINA"/>
</dbReference>
<evidence type="ECO:0000313" key="9">
    <source>
        <dbReference type="Proteomes" id="UP000242287"/>
    </source>
</evidence>
<dbReference type="FunFam" id="3.40.50.300:FF:000692">
    <property type="entry name" value="Guanine nucleotide-binding protein subunit alpha"/>
    <property type="match status" value="1"/>
</dbReference>
<dbReference type="GO" id="GO:0005834">
    <property type="term" value="C:heterotrimeric G-protein complex"/>
    <property type="evidence" value="ECO:0007669"/>
    <property type="project" value="TreeGrafter"/>
</dbReference>
<keyword evidence="1 6" id="KW-0479">Metal-binding</keyword>
<dbReference type="SUPFAM" id="SSF52540">
    <property type="entry name" value="P-loop containing nucleoside triphosphate hydrolases"/>
    <property type="match status" value="1"/>
</dbReference>
<keyword evidence="9" id="KW-1185">Reference proteome</keyword>
<dbReference type="STRING" id="703135.A0A2A9NMA9"/>
<keyword evidence="2 5" id="KW-0547">Nucleotide-binding</keyword>
<gene>
    <name evidence="8" type="ORF">AMATHDRAFT_148943</name>
</gene>
<dbReference type="GO" id="GO:0031683">
    <property type="term" value="F:G-protein beta/gamma-subunit complex binding"/>
    <property type="evidence" value="ECO:0007669"/>
    <property type="project" value="InterPro"/>
</dbReference>
<dbReference type="GO" id="GO:0003924">
    <property type="term" value="F:GTPase activity"/>
    <property type="evidence" value="ECO:0007669"/>
    <property type="project" value="InterPro"/>
</dbReference>
<dbReference type="GO" id="GO:0046872">
    <property type="term" value="F:metal ion binding"/>
    <property type="evidence" value="ECO:0007669"/>
    <property type="project" value="UniProtKB-KW"/>
</dbReference>
<evidence type="ECO:0000256" key="4">
    <source>
        <dbReference type="ARBA" id="ARBA00023224"/>
    </source>
</evidence>
<dbReference type="PANTHER" id="PTHR10218:SF360">
    <property type="entry name" value="GUANINE NUCLEOTIDE-BINDING PROTEIN SUBUNIT ALPHA HOMOLOG"/>
    <property type="match status" value="1"/>
</dbReference>
<evidence type="ECO:0000256" key="7">
    <source>
        <dbReference type="SAM" id="MobiDB-lite"/>
    </source>
</evidence>
<dbReference type="EMBL" id="KZ302048">
    <property type="protein sequence ID" value="PFH48860.1"/>
    <property type="molecule type" value="Genomic_DNA"/>
</dbReference>
<keyword evidence="3 5" id="KW-0342">GTP-binding</keyword>
<protein>
    <recommendedName>
        <fullName evidence="10">G-alpha-domain-containing protein</fullName>
    </recommendedName>
</protein>
<evidence type="ECO:0008006" key="10">
    <source>
        <dbReference type="Google" id="ProtNLM"/>
    </source>
</evidence>
<keyword evidence="4" id="KW-0807">Transducer</keyword>
<dbReference type="InterPro" id="IPR001019">
    <property type="entry name" value="Gprotein_alpha_su"/>
</dbReference>